<gene>
    <name evidence="2" type="ORF">WMY93_006339</name>
</gene>
<proteinExistence type="predicted"/>
<evidence type="ECO:0000256" key="1">
    <source>
        <dbReference type="SAM" id="Coils"/>
    </source>
</evidence>
<reference evidence="3" key="1">
    <citation type="submission" date="2024-04" db="EMBL/GenBank/DDBJ databases">
        <title>Salinicola lusitanus LLJ914,a marine bacterium isolated from the Okinawa Trough.</title>
        <authorList>
            <person name="Li J."/>
        </authorList>
    </citation>
    <scope>NUCLEOTIDE SEQUENCE [LARGE SCALE GENOMIC DNA]</scope>
</reference>
<protein>
    <recommendedName>
        <fullName evidence="4">L1 transposable element RRM domain-containing protein</fullName>
    </recommendedName>
</protein>
<feature type="coiled-coil region" evidence="1">
    <location>
        <begin position="52"/>
        <end position="131"/>
    </location>
</feature>
<dbReference type="InterPro" id="IPR004244">
    <property type="entry name" value="Transposase_22"/>
</dbReference>
<keyword evidence="1" id="KW-0175">Coiled coil</keyword>
<comment type="caution">
    <text evidence="2">The sequence shown here is derived from an EMBL/GenBank/DDBJ whole genome shotgun (WGS) entry which is preliminary data.</text>
</comment>
<sequence>MDNLSAKGPLGPELLSDKVVRPAKKSKIFASAEDKELEDEEEVSNYTLLVTMQRMEKLHIESLKRLQRLEESTIKNASTIQELMHSMEFQSKQLKDVTDKMNIGQVKIKKLEKENADLKEKCLQLETYQRRWNLRVAGVPERGVEDTKKLVVDLFSQVSPSIAAHLPLTLDIAHRLGPRSGEANANRRIIVRFLSRAHRDQVWRDARTSELLRERKITVSEDLTQQTKDERNKLWPLVEKARKEGKRAGFRGAAAFIEGKK</sequence>
<dbReference type="Gene3D" id="3.30.70.1820">
    <property type="entry name" value="L1 transposable element, RRM domain"/>
    <property type="match status" value="1"/>
</dbReference>
<evidence type="ECO:0000313" key="3">
    <source>
        <dbReference type="Proteomes" id="UP001460270"/>
    </source>
</evidence>
<dbReference type="AlphaFoldDB" id="A0AAW0PTS7"/>
<keyword evidence="3" id="KW-1185">Reference proteome</keyword>
<dbReference type="PANTHER" id="PTHR11505">
    <property type="entry name" value="L1 TRANSPOSABLE ELEMENT-RELATED"/>
    <property type="match status" value="1"/>
</dbReference>
<evidence type="ECO:0000313" key="2">
    <source>
        <dbReference type="EMBL" id="KAK7929944.1"/>
    </source>
</evidence>
<dbReference type="Proteomes" id="UP001460270">
    <property type="component" value="Unassembled WGS sequence"/>
</dbReference>
<evidence type="ECO:0008006" key="4">
    <source>
        <dbReference type="Google" id="ProtNLM"/>
    </source>
</evidence>
<dbReference type="EMBL" id="JBBPFD010000004">
    <property type="protein sequence ID" value="KAK7929944.1"/>
    <property type="molecule type" value="Genomic_DNA"/>
</dbReference>
<accession>A0AAW0PTS7</accession>
<organism evidence="2 3">
    <name type="scientific">Mugilogobius chulae</name>
    <name type="common">yellowstripe goby</name>
    <dbReference type="NCBI Taxonomy" id="88201"/>
    <lineage>
        <taxon>Eukaryota</taxon>
        <taxon>Metazoa</taxon>
        <taxon>Chordata</taxon>
        <taxon>Craniata</taxon>
        <taxon>Vertebrata</taxon>
        <taxon>Euteleostomi</taxon>
        <taxon>Actinopterygii</taxon>
        <taxon>Neopterygii</taxon>
        <taxon>Teleostei</taxon>
        <taxon>Neoteleostei</taxon>
        <taxon>Acanthomorphata</taxon>
        <taxon>Gobiaria</taxon>
        <taxon>Gobiiformes</taxon>
        <taxon>Gobioidei</taxon>
        <taxon>Gobiidae</taxon>
        <taxon>Gobionellinae</taxon>
        <taxon>Mugilogobius</taxon>
    </lineage>
</organism>
<name>A0AAW0PTS7_9GOBI</name>